<keyword evidence="2 7" id="KW-0812">Transmembrane</keyword>
<sequence length="719" mass="80318">MRVSLLAWSLLSLFSVTSLAAPADQDVNVDAEVKSTTFNGVEVPQMKELSPDTFKETIKDGYWFIKDYSPICPHCRQIAPTWQTLYEFYLTSDPLSSSSSKSPDTQSLNSFQPFYNFHFASLNCMAYGDLCKELGVKFFPTFSLYHNGELVEHYDGEKSMKGLSEYIEGKLEAIKPGSRPPNGVKLPKAGATEVEPNAQPEVPAAKDKDPEAGAKAGEEHNVKAAGLPEEDSSAEKDATPKPKSAPPAAPANPQGMSVPLTAESFQKLVTTSQDPWFIKFYAPWCPHCQALAPTWRQMAKEMQHVLNVGEVDCDVEKRLCSDAHVSAFPTMYFFRGGQRVEYTGLRGLGDLVSYAKKSVSVGLGVQDVDADEFKELEEKEEVLFLYFYDDATTSEDFEALERLTLSLVGHARIVKTNSGALAERFKINTWPRLLVSRDGRANYYTPIAPKDMRDFRQILAWMRTVWLPIVPELTASNAREIMDGKFVVLGILSRARSDEFLQSKRELKNAALEWMEKQTQLFQLERQELRDAKQLRIEEADDRNDQRALRAAKNMRITIREDDKKQVGFAWVDGDFWERWLRNTYGIDVANGERVVINDQDNRRYWDSSSSGASIMASRTSILETIPLVVANPPKLSPKSTVGTFESIFFFTRTFIVSHPILFVILLIVSVVAAAIIARGRNARRGGRGGILGVTNGNGFFNLDGKEGILNGGSTGKVD</sequence>
<evidence type="ECO:0000256" key="3">
    <source>
        <dbReference type="ARBA" id="ARBA00022989"/>
    </source>
</evidence>
<dbReference type="CDD" id="cd02961">
    <property type="entry name" value="PDI_a_family"/>
    <property type="match status" value="2"/>
</dbReference>
<dbReference type="RefSeq" id="XP_024703333.1">
    <property type="nucleotide sequence ID" value="XM_024846851.1"/>
</dbReference>
<dbReference type="Pfam" id="PF00085">
    <property type="entry name" value="Thioredoxin"/>
    <property type="match status" value="2"/>
</dbReference>
<evidence type="ECO:0000256" key="5">
    <source>
        <dbReference type="ARBA" id="ARBA00045246"/>
    </source>
</evidence>
<evidence type="ECO:0000259" key="9">
    <source>
        <dbReference type="PROSITE" id="PS51352"/>
    </source>
</evidence>
<dbReference type="VEuPathDB" id="FungiDB:P170DRAFT_410563"/>
<dbReference type="InterPro" id="IPR013766">
    <property type="entry name" value="Thioredoxin_domain"/>
</dbReference>
<feature type="domain" description="Thioredoxin" evidence="9">
    <location>
        <begin position="15"/>
        <end position="172"/>
    </location>
</feature>
<feature type="compositionally biased region" description="Basic and acidic residues" evidence="6">
    <location>
        <begin position="204"/>
        <end position="222"/>
    </location>
</feature>
<evidence type="ECO:0000256" key="7">
    <source>
        <dbReference type="SAM" id="Phobius"/>
    </source>
</evidence>
<dbReference type="PANTHER" id="PTHR46426:SF1">
    <property type="entry name" value="PROTEIN DISULFIDE-ISOMERASE TMX3"/>
    <property type="match status" value="1"/>
</dbReference>
<reference evidence="10 11" key="1">
    <citation type="submission" date="2016-12" db="EMBL/GenBank/DDBJ databases">
        <title>The genomes of Aspergillus section Nigri reveals drivers in fungal speciation.</title>
        <authorList>
            <consortium name="DOE Joint Genome Institute"/>
            <person name="Vesth T.C."/>
            <person name="Nybo J."/>
            <person name="Theobald S."/>
            <person name="Brandl J."/>
            <person name="Frisvad J.C."/>
            <person name="Nielsen K.F."/>
            <person name="Lyhne E.K."/>
            <person name="Kogle M.E."/>
            <person name="Kuo A."/>
            <person name="Riley R."/>
            <person name="Clum A."/>
            <person name="Nolan M."/>
            <person name="Lipzen A."/>
            <person name="Salamov A."/>
            <person name="Henrissat B."/>
            <person name="Wiebenga A."/>
            <person name="De Vries R.P."/>
            <person name="Grigoriev I.V."/>
            <person name="Mortensen U.H."/>
            <person name="Andersen M.R."/>
            <person name="Baker S.E."/>
        </authorList>
    </citation>
    <scope>NUCLEOTIDE SEQUENCE [LARGE SCALE GENOMIC DNA]</scope>
    <source>
        <strain evidence="10 11">IBT 23096</strain>
    </source>
</reference>
<keyword evidence="3 7" id="KW-1133">Transmembrane helix</keyword>
<dbReference type="STRING" id="1392250.A0A2I2G575"/>
<gene>
    <name evidence="10" type="ORF">P170DRAFT_410563</name>
</gene>
<evidence type="ECO:0000256" key="4">
    <source>
        <dbReference type="ARBA" id="ARBA00023136"/>
    </source>
</evidence>
<feature type="transmembrane region" description="Helical" evidence="7">
    <location>
        <begin position="657"/>
        <end position="678"/>
    </location>
</feature>
<evidence type="ECO:0000256" key="8">
    <source>
        <dbReference type="SAM" id="SignalP"/>
    </source>
</evidence>
<dbReference type="PROSITE" id="PS00194">
    <property type="entry name" value="THIOREDOXIN_1"/>
    <property type="match status" value="1"/>
</dbReference>
<dbReference type="EMBL" id="MSFO01000005">
    <property type="protein sequence ID" value="PLB48031.1"/>
    <property type="molecule type" value="Genomic_DNA"/>
</dbReference>
<keyword evidence="8" id="KW-0732">Signal</keyword>
<dbReference type="AlphaFoldDB" id="A0A2I2G575"/>
<dbReference type="OrthoDB" id="72053at2759"/>
<organism evidence="10 11">
    <name type="scientific">Aspergillus steynii IBT 23096</name>
    <dbReference type="NCBI Taxonomy" id="1392250"/>
    <lineage>
        <taxon>Eukaryota</taxon>
        <taxon>Fungi</taxon>
        <taxon>Dikarya</taxon>
        <taxon>Ascomycota</taxon>
        <taxon>Pezizomycotina</taxon>
        <taxon>Eurotiomycetes</taxon>
        <taxon>Eurotiomycetidae</taxon>
        <taxon>Eurotiales</taxon>
        <taxon>Aspergillaceae</taxon>
        <taxon>Aspergillus</taxon>
        <taxon>Aspergillus subgen. Circumdati</taxon>
    </lineage>
</organism>
<feature type="signal peptide" evidence="8">
    <location>
        <begin position="1"/>
        <end position="20"/>
    </location>
</feature>
<feature type="domain" description="Thioredoxin" evidence="9">
    <location>
        <begin position="239"/>
        <end position="464"/>
    </location>
</feature>
<evidence type="ECO:0000313" key="10">
    <source>
        <dbReference type="EMBL" id="PLB48031.1"/>
    </source>
</evidence>
<dbReference type="SUPFAM" id="SSF52833">
    <property type="entry name" value="Thioredoxin-like"/>
    <property type="match status" value="3"/>
</dbReference>
<name>A0A2I2G575_9EURO</name>
<comment type="function">
    <text evidence="5">Probable disulfide isomerase, which participates in the folding of proteins containing disulfide bonds. May act as a dithiol oxidase. Acts as a regulator of endoplasmic reticulum-mitochondria contact sites via its ability to regulate redox signals.</text>
</comment>
<comment type="subcellular location">
    <subcellularLocation>
        <location evidence="1">Endoplasmic reticulum membrane</location>
        <topology evidence="1">Single-pass membrane protein</topology>
    </subcellularLocation>
</comment>
<dbReference type="InterPro" id="IPR036249">
    <property type="entry name" value="Thioredoxin-like_sf"/>
</dbReference>
<keyword evidence="4 7" id="KW-0472">Membrane</keyword>
<comment type="caution">
    <text evidence="10">The sequence shown here is derived from an EMBL/GenBank/DDBJ whole genome shotgun (WGS) entry which is preliminary data.</text>
</comment>
<dbReference type="InterPro" id="IPR017937">
    <property type="entry name" value="Thioredoxin_CS"/>
</dbReference>
<dbReference type="Proteomes" id="UP000234275">
    <property type="component" value="Unassembled WGS sequence"/>
</dbReference>
<evidence type="ECO:0000256" key="1">
    <source>
        <dbReference type="ARBA" id="ARBA00004389"/>
    </source>
</evidence>
<feature type="region of interest" description="Disordered" evidence="6">
    <location>
        <begin position="173"/>
        <end position="257"/>
    </location>
</feature>
<dbReference type="InterPro" id="IPR052250">
    <property type="entry name" value="PDI_TMX3"/>
</dbReference>
<proteinExistence type="predicted"/>
<keyword evidence="11" id="KW-1185">Reference proteome</keyword>
<evidence type="ECO:0000256" key="6">
    <source>
        <dbReference type="SAM" id="MobiDB-lite"/>
    </source>
</evidence>
<protein>
    <submittedName>
        <fullName evidence="10">Thioredoxin-domain-containing protein</fullName>
    </submittedName>
</protein>
<feature type="chain" id="PRO_5014189399" evidence="8">
    <location>
        <begin position="21"/>
        <end position="719"/>
    </location>
</feature>
<evidence type="ECO:0000256" key="2">
    <source>
        <dbReference type="ARBA" id="ARBA00022692"/>
    </source>
</evidence>
<accession>A0A2I2G575</accession>
<dbReference type="GO" id="GO:0005789">
    <property type="term" value="C:endoplasmic reticulum membrane"/>
    <property type="evidence" value="ECO:0007669"/>
    <property type="project" value="UniProtKB-SubCell"/>
</dbReference>
<dbReference type="PROSITE" id="PS51352">
    <property type="entry name" value="THIOREDOXIN_2"/>
    <property type="match status" value="2"/>
</dbReference>
<dbReference type="GeneID" id="36554550"/>
<evidence type="ECO:0000313" key="11">
    <source>
        <dbReference type="Proteomes" id="UP000234275"/>
    </source>
</evidence>
<dbReference type="PANTHER" id="PTHR46426">
    <property type="entry name" value="PROTEIN DISULFIDE-ISOMERASE TMX3"/>
    <property type="match status" value="1"/>
</dbReference>
<dbReference type="Gene3D" id="3.40.30.10">
    <property type="entry name" value="Glutaredoxin"/>
    <property type="match status" value="3"/>
</dbReference>